<proteinExistence type="predicted"/>
<keyword evidence="2" id="KW-1185">Reference proteome</keyword>
<sequence>MASFENKFDNMILDILVFYDVRRIKSEKKAEYIYYAFCLGMSVVARDKGYNVTSKRKTGMDGFDVKIVPNSDINDIAVIVEFNVCHNLQNEVKKLLEVGIGFEGNYHFSAIRNFGTIIKHLNGILNQQLMEGQSDVSNFDILC</sequence>
<dbReference type="EMBL" id="QKYT01000036">
    <property type="protein sequence ID" value="RIA97014.1"/>
    <property type="molecule type" value="Genomic_DNA"/>
</dbReference>
<reference evidence="1 2" key="1">
    <citation type="submission" date="2018-06" db="EMBL/GenBank/DDBJ databases">
        <title>Comparative genomics reveals the genomic features of Rhizophagus irregularis, R. cerebriforme, R. diaphanum and Gigaspora rosea, and their symbiotic lifestyle signature.</title>
        <authorList>
            <person name="Morin E."/>
            <person name="San Clemente H."/>
            <person name="Chen E.C.H."/>
            <person name="De La Providencia I."/>
            <person name="Hainaut M."/>
            <person name="Kuo A."/>
            <person name="Kohler A."/>
            <person name="Murat C."/>
            <person name="Tang N."/>
            <person name="Roy S."/>
            <person name="Loubradou J."/>
            <person name="Henrissat B."/>
            <person name="Grigoriev I.V."/>
            <person name="Corradi N."/>
            <person name="Roux C."/>
            <person name="Martin F.M."/>
        </authorList>
    </citation>
    <scope>NUCLEOTIDE SEQUENCE [LARGE SCALE GENOMIC DNA]</scope>
    <source>
        <strain evidence="1 2">DAOM 227022</strain>
    </source>
</reference>
<protein>
    <submittedName>
        <fullName evidence="1">Uncharacterized protein</fullName>
    </submittedName>
</protein>
<dbReference type="AlphaFoldDB" id="A0A397TQ69"/>
<evidence type="ECO:0000313" key="1">
    <source>
        <dbReference type="EMBL" id="RIA97014.1"/>
    </source>
</evidence>
<dbReference type="OrthoDB" id="2391409at2759"/>
<dbReference type="Proteomes" id="UP000265703">
    <property type="component" value="Unassembled WGS sequence"/>
</dbReference>
<accession>A0A397TQ69</accession>
<comment type="caution">
    <text evidence="1">The sequence shown here is derived from an EMBL/GenBank/DDBJ whole genome shotgun (WGS) entry which is preliminary data.</text>
</comment>
<organism evidence="1 2">
    <name type="scientific">Glomus cerebriforme</name>
    <dbReference type="NCBI Taxonomy" id="658196"/>
    <lineage>
        <taxon>Eukaryota</taxon>
        <taxon>Fungi</taxon>
        <taxon>Fungi incertae sedis</taxon>
        <taxon>Mucoromycota</taxon>
        <taxon>Glomeromycotina</taxon>
        <taxon>Glomeromycetes</taxon>
        <taxon>Glomerales</taxon>
        <taxon>Glomeraceae</taxon>
        <taxon>Glomus</taxon>
    </lineage>
</organism>
<gene>
    <name evidence="1" type="ORF">C1645_814677</name>
</gene>
<name>A0A397TQ69_9GLOM</name>
<evidence type="ECO:0000313" key="2">
    <source>
        <dbReference type="Proteomes" id="UP000265703"/>
    </source>
</evidence>